<comment type="caution">
    <text evidence="1">The sequence shown here is derived from an EMBL/GenBank/DDBJ whole genome shotgun (WGS) entry which is preliminary data.</text>
</comment>
<evidence type="ECO:0000313" key="2">
    <source>
        <dbReference type="Proteomes" id="UP001169066"/>
    </source>
</evidence>
<dbReference type="Proteomes" id="UP001169066">
    <property type="component" value="Unassembled WGS sequence"/>
</dbReference>
<sequence length="94" mass="10369">MIANICMAVVPTSTGMSVSFLYESAKDTLRWHRLSVQKHIGTVMSIGNMLFMDDKSYGEMRTKSSATKAFTGDDIDKMAQAIQRTKSGNDQNNG</sequence>
<name>A0ABT7QUC2_9BACT</name>
<reference evidence="1" key="1">
    <citation type="submission" date="2023-01" db="EMBL/GenBank/DDBJ databases">
        <title>Sulfurovum sp. XTW-4 genome assembly.</title>
        <authorList>
            <person name="Wang J."/>
        </authorList>
    </citation>
    <scope>NUCLEOTIDE SEQUENCE</scope>
    <source>
        <strain evidence="1">XTW-4</strain>
    </source>
</reference>
<organism evidence="1 2">
    <name type="scientific">Sulfurovum xiamenensis</name>
    <dbReference type="NCBI Taxonomy" id="3019066"/>
    <lineage>
        <taxon>Bacteria</taxon>
        <taxon>Pseudomonadati</taxon>
        <taxon>Campylobacterota</taxon>
        <taxon>Epsilonproteobacteria</taxon>
        <taxon>Campylobacterales</taxon>
        <taxon>Sulfurovaceae</taxon>
        <taxon>Sulfurovum</taxon>
    </lineage>
</organism>
<gene>
    <name evidence="1" type="ORF">PF327_10775</name>
</gene>
<dbReference type="EMBL" id="JAQIBC010000012">
    <property type="protein sequence ID" value="MDM5264678.1"/>
    <property type="molecule type" value="Genomic_DNA"/>
</dbReference>
<protein>
    <submittedName>
        <fullName evidence="1">Uncharacterized protein</fullName>
    </submittedName>
</protein>
<proteinExistence type="predicted"/>
<dbReference type="RefSeq" id="WP_289402578.1">
    <property type="nucleotide sequence ID" value="NZ_JAQIBC010000012.1"/>
</dbReference>
<accession>A0ABT7QUC2</accession>
<evidence type="ECO:0000313" key="1">
    <source>
        <dbReference type="EMBL" id="MDM5264678.1"/>
    </source>
</evidence>
<keyword evidence="2" id="KW-1185">Reference proteome</keyword>